<evidence type="ECO:0000256" key="1">
    <source>
        <dbReference type="SAM" id="MobiDB-lite"/>
    </source>
</evidence>
<gene>
    <name evidence="2" type="ORF">P280DRAFT_475798</name>
</gene>
<feature type="compositionally biased region" description="Basic residues" evidence="1">
    <location>
        <begin position="140"/>
        <end position="149"/>
    </location>
</feature>
<feature type="compositionally biased region" description="Basic residues" evidence="1">
    <location>
        <begin position="1"/>
        <end position="20"/>
    </location>
</feature>
<evidence type="ECO:0000313" key="3">
    <source>
        <dbReference type="Proteomes" id="UP000799753"/>
    </source>
</evidence>
<dbReference type="AlphaFoldDB" id="A0A6A6SBI5"/>
<feature type="region of interest" description="Disordered" evidence="1">
    <location>
        <begin position="1"/>
        <end position="58"/>
    </location>
</feature>
<evidence type="ECO:0000313" key="2">
    <source>
        <dbReference type="EMBL" id="KAF2645226.1"/>
    </source>
</evidence>
<feature type="region of interest" description="Disordered" evidence="1">
    <location>
        <begin position="126"/>
        <end position="152"/>
    </location>
</feature>
<protein>
    <submittedName>
        <fullName evidence="2">Uncharacterized protein</fullName>
    </submittedName>
</protein>
<organism evidence="2 3">
    <name type="scientific">Massarina eburnea CBS 473.64</name>
    <dbReference type="NCBI Taxonomy" id="1395130"/>
    <lineage>
        <taxon>Eukaryota</taxon>
        <taxon>Fungi</taxon>
        <taxon>Dikarya</taxon>
        <taxon>Ascomycota</taxon>
        <taxon>Pezizomycotina</taxon>
        <taxon>Dothideomycetes</taxon>
        <taxon>Pleosporomycetidae</taxon>
        <taxon>Pleosporales</taxon>
        <taxon>Massarineae</taxon>
        <taxon>Massarinaceae</taxon>
        <taxon>Massarina</taxon>
    </lineage>
</organism>
<sequence length="322" mass="36399">MKPTKLKLTLRPKKDAHRRIAPAPAPPSNPQFNMALRPRPAYGQYGPSPYSTEPPTEREDYSTLLSNLSLSPIVYVDPQNNVYAPHPPNPYVPGPMHIPSGEELDTLARQYRYGLLGTVPSPYLTAPPTFGNTVPSQRGARSRGPRVRRNPSTVSEANGWVQLADMMDVAPLSPALVHDHFWDPPQEYPPPCEYTFDEGPADMPGSQAYYKSKAYKQRMTEKYGEQDVDMDDADDDGDTMDIDMEEVKTKSRGTTAKARGKAKVALRTVKASKVGKTRAKVVKGRKRVVKRDFRRKTDFRQQRYETRRKIWARLTKVDNVKK</sequence>
<proteinExistence type="predicted"/>
<dbReference type="EMBL" id="MU006777">
    <property type="protein sequence ID" value="KAF2645226.1"/>
    <property type="molecule type" value="Genomic_DNA"/>
</dbReference>
<keyword evidence="3" id="KW-1185">Reference proteome</keyword>
<reference evidence="2" key="1">
    <citation type="journal article" date="2020" name="Stud. Mycol.">
        <title>101 Dothideomycetes genomes: a test case for predicting lifestyles and emergence of pathogens.</title>
        <authorList>
            <person name="Haridas S."/>
            <person name="Albert R."/>
            <person name="Binder M."/>
            <person name="Bloem J."/>
            <person name="Labutti K."/>
            <person name="Salamov A."/>
            <person name="Andreopoulos B."/>
            <person name="Baker S."/>
            <person name="Barry K."/>
            <person name="Bills G."/>
            <person name="Bluhm B."/>
            <person name="Cannon C."/>
            <person name="Castanera R."/>
            <person name="Culley D."/>
            <person name="Daum C."/>
            <person name="Ezra D."/>
            <person name="Gonzalez J."/>
            <person name="Henrissat B."/>
            <person name="Kuo A."/>
            <person name="Liang C."/>
            <person name="Lipzen A."/>
            <person name="Lutzoni F."/>
            <person name="Magnuson J."/>
            <person name="Mondo S."/>
            <person name="Nolan M."/>
            <person name="Ohm R."/>
            <person name="Pangilinan J."/>
            <person name="Park H.-J."/>
            <person name="Ramirez L."/>
            <person name="Alfaro M."/>
            <person name="Sun H."/>
            <person name="Tritt A."/>
            <person name="Yoshinaga Y."/>
            <person name="Zwiers L.-H."/>
            <person name="Turgeon B."/>
            <person name="Goodwin S."/>
            <person name="Spatafora J."/>
            <person name="Crous P."/>
            <person name="Grigoriev I."/>
        </authorList>
    </citation>
    <scope>NUCLEOTIDE SEQUENCE</scope>
    <source>
        <strain evidence="2">CBS 473.64</strain>
    </source>
</reference>
<name>A0A6A6SBI5_9PLEO</name>
<accession>A0A6A6SBI5</accession>
<dbReference type="Proteomes" id="UP000799753">
    <property type="component" value="Unassembled WGS sequence"/>
</dbReference>